<proteinExistence type="predicted"/>
<accession>A0A1Q8EBQ6</accession>
<dbReference type="Proteomes" id="UP000255213">
    <property type="component" value="Unassembled WGS sequence"/>
</dbReference>
<name>A0A1Q8EBQ6_STRAI</name>
<dbReference type="Pfam" id="PF11311">
    <property type="entry name" value="DUF3114"/>
    <property type="match status" value="1"/>
</dbReference>
<dbReference type="RefSeq" id="WP_075099728.1">
    <property type="nucleotide sequence ID" value="NZ_MSJL01000043.1"/>
</dbReference>
<dbReference type="EMBL" id="UHEN01000001">
    <property type="protein sequence ID" value="SUN07386.1"/>
    <property type="molecule type" value="Genomic_DNA"/>
</dbReference>
<keyword evidence="3" id="KW-1185">Reference proteome</keyword>
<evidence type="ECO:0000313" key="1">
    <source>
        <dbReference type="EMBL" id="OLF49236.1"/>
    </source>
</evidence>
<dbReference type="AlphaFoldDB" id="A0A1Q8EBQ6"/>
<protein>
    <submittedName>
        <fullName evidence="2">Hypothetical cytosolic protein</fullName>
    </submittedName>
</protein>
<dbReference type="Proteomes" id="UP000186437">
    <property type="component" value="Unassembled WGS sequence"/>
</dbReference>
<evidence type="ECO:0000313" key="3">
    <source>
        <dbReference type="Proteomes" id="UP000186437"/>
    </source>
</evidence>
<gene>
    <name evidence="1" type="ORF">BU200_08395</name>
    <name evidence="2" type="ORF">NCTC12957_01156</name>
</gene>
<evidence type="ECO:0000313" key="2">
    <source>
        <dbReference type="EMBL" id="SUN07386.1"/>
    </source>
</evidence>
<reference evidence="1" key="2">
    <citation type="submission" date="2016-12" db="EMBL/GenBank/DDBJ databases">
        <authorList>
            <person name="Song W.-J."/>
            <person name="Kurnit D.M."/>
        </authorList>
    </citation>
    <scope>NUCLEOTIDE SEQUENCE [LARGE SCALE GENOMIC DNA]</scope>
    <source>
        <strain evidence="1">ATCC 51725</strain>
    </source>
</reference>
<dbReference type="OrthoDB" id="2231884at2"/>
<dbReference type="EMBL" id="MSJL01000043">
    <property type="protein sequence ID" value="OLF49236.1"/>
    <property type="molecule type" value="Genomic_DNA"/>
</dbReference>
<organism evidence="1 3">
    <name type="scientific">Streptococcus acidominimus</name>
    <dbReference type="NCBI Taxonomy" id="1326"/>
    <lineage>
        <taxon>Bacteria</taxon>
        <taxon>Bacillati</taxon>
        <taxon>Bacillota</taxon>
        <taxon>Bacilli</taxon>
        <taxon>Lactobacillales</taxon>
        <taxon>Streptococcaceae</taxon>
        <taxon>Streptococcus</taxon>
    </lineage>
</organism>
<evidence type="ECO:0000313" key="4">
    <source>
        <dbReference type="Proteomes" id="UP000255213"/>
    </source>
</evidence>
<reference evidence="3" key="1">
    <citation type="submission" date="2016-12" db="EMBL/GenBank/DDBJ databases">
        <authorList>
            <person name="Gulvik C.A."/>
        </authorList>
    </citation>
    <scope>NUCLEOTIDE SEQUENCE [LARGE SCALE GENOMIC DNA]</scope>
    <source>
        <strain evidence="3">ATCC 51725</strain>
    </source>
</reference>
<reference evidence="2 4" key="3">
    <citation type="submission" date="2018-06" db="EMBL/GenBank/DDBJ databases">
        <authorList>
            <consortium name="Pathogen Informatics"/>
            <person name="Doyle S."/>
        </authorList>
    </citation>
    <scope>NUCLEOTIDE SEQUENCE [LARGE SCALE GENOMIC DNA]</scope>
    <source>
        <strain evidence="2 4">NCTC12957</strain>
    </source>
</reference>
<dbReference type="InterPro" id="IPR021462">
    <property type="entry name" value="DUF3114"/>
</dbReference>
<sequence>MWKLLSERRYPFTQKGIVERYRAAKQLLLLKEQGWSDDTLAKIVKTKEDMSDCRIGSALFRKLWQLEKARTRPRQLLPVLVTSVGMPDDVRGELAENQALVAAFHPDLPPHDPFWWELSHTVDQAFPGQTMSQKDLLARQLHQLRYVISSQQAEYVRHHFRSVGETDGQALARYLRKLYPWWHLKKDYSIGTSARLHNKLKFESGEKRYPSGYQSFNIKILIHFHTEFILDSQGHFLNEMDAQKVEEIGIVNGASFNYGKAGKRHWDLDVDTVSPHDPAFRNRVTKGFRAPNRSRKNDADYERSYFNPEGLYAENALSSHQQTKLVERDFRRMLRKIAIFSST</sequence>